<dbReference type="Proteomes" id="UP000624325">
    <property type="component" value="Unassembled WGS sequence"/>
</dbReference>
<evidence type="ECO:0000313" key="2">
    <source>
        <dbReference type="Proteomes" id="UP000624325"/>
    </source>
</evidence>
<protein>
    <submittedName>
        <fullName evidence="1">Uncharacterized protein</fullName>
    </submittedName>
</protein>
<sequence>MLAGALVDHGLPGTANPPELLAYLRGEADAPSRDYVQGSWNLYDYRAATFDLSTEVPPLDVWVSGEGAPRDVRPVEGVRTLLVGPASIERTWSAERTFSALPSSVRISSELARD</sequence>
<accession>A0ABQ4C1P3</accession>
<comment type="caution">
    <text evidence="1">The sequence shown here is derived from an EMBL/GenBank/DDBJ whole genome shotgun (WGS) entry which is preliminary data.</text>
</comment>
<name>A0ABQ4C1P3_9ACTN</name>
<dbReference type="RefSeq" id="WP_203702592.1">
    <property type="nucleotide sequence ID" value="NZ_BAAALU010000001.1"/>
</dbReference>
<keyword evidence="2" id="KW-1185">Reference proteome</keyword>
<evidence type="ECO:0000313" key="1">
    <source>
        <dbReference type="EMBL" id="GIF56698.1"/>
    </source>
</evidence>
<dbReference type="EMBL" id="BONC01000016">
    <property type="protein sequence ID" value="GIF56698.1"/>
    <property type="molecule type" value="Genomic_DNA"/>
</dbReference>
<reference evidence="1 2" key="1">
    <citation type="submission" date="2021-01" db="EMBL/GenBank/DDBJ databases">
        <title>Whole genome shotgun sequence of Asanoa iriomotensis NBRC 100142.</title>
        <authorList>
            <person name="Komaki H."/>
            <person name="Tamura T."/>
        </authorList>
    </citation>
    <scope>NUCLEOTIDE SEQUENCE [LARGE SCALE GENOMIC DNA]</scope>
    <source>
        <strain evidence="1 2">NBRC 100142</strain>
    </source>
</reference>
<gene>
    <name evidence="1" type="ORF">Air01nite_27930</name>
</gene>
<organism evidence="1 2">
    <name type="scientific">Asanoa iriomotensis</name>
    <dbReference type="NCBI Taxonomy" id="234613"/>
    <lineage>
        <taxon>Bacteria</taxon>
        <taxon>Bacillati</taxon>
        <taxon>Actinomycetota</taxon>
        <taxon>Actinomycetes</taxon>
        <taxon>Micromonosporales</taxon>
        <taxon>Micromonosporaceae</taxon>
        <taxon>Asanoa</taxon>
    </lineage>
</organism>
<proteinExistence type="predicted"/>